<dbReference type="SMART" id="SM00100">
    <property type="entry name" value="cNMP"/>
    <property type="match status" value="1"/>
</dbReference>
<dbReference type="Gene3D" id="2.60.120.10">
    <property type="entry name" value="Jelly Rolls"/>
    <property type="match status" value="1"/>
</dbReference>
<evidence type="ECO:0000313" key="9">
    <source>
        <dbReference type="Proteomes" id="UP000320244"/>
    </source>
</evidence>
<dbReference type="RefSeq" id="WP_146316165.1">
    <property type="nucleotide sequence ID" value="NZ_VCQV01000008.1"/>
</dbReference>
<accession>A0A563E3W4</accession>
<dbReference type="GO" id="GO:0022857">
    <property type="term" value="F:transmembrane transporter activity"/>
    <property type="evidence" value="ECO:0007669"/>
    <property type="project" value="InterPro"/>
</dbReference>
<dbReference type="Gene3D" id="1.20.1250.20">
    <property type="entry name" value="MFS general substrate transporter like domains"/>
    <property type="match status" value="1"/>
</dbReference>
<dbReference type="InterPro" id="IPR014710">
    <property type="entry name" value="RmlC-like_jellyroll"/>
</dbReference>
<feature type="transmembrane region" description="Helical" evidence="6">
    <location>
        <begin position="259"/>
        <end position="278"/>
    </location>
</feature>
<dbReference type="PANTHER" id="PTHR23513:SF18">
    <property type="entry name" value="INTEGRAL MEMBRANE PROTEIN"/>
    <property type="match status" value="1"/>
</dbReference>
<gene>
    <name evidence="8" type="ORF">FGL98_07595</name>
</gene>
<feature type="transmembrane region" description="Helical" evidence="6">
    <location>
        <begin position="28"/>
        <end position="49"/>
    </location>
</feature>
<keyword evidence="2" id="KW-1003">Cell membrane</keyword>
<keyword evidence="3 6" id="KW-0812">Transmembrane</keyword>
<dbReference type="InterPro" id="IPR036259">
    <property type="entry name" value="MFS_trans_sf"/>
</dbReference>
<dbReference type="OrthoDB" id="180043at2"/>
<evidence type="ECO:0000256" key="4">
    <source>
        <dbReference type="ARBA" id="ARBA00022989"/>
    </source>
</evidence>
<dbReference type="PROSITE" id="PS00889">
    <property type="entry name" value="CNMP_BINDING_2"/>
    <property type="match status" value="1"/>
</dbReference>
<name>A0A563E3W4_9MICO</name>
<proteinExistence type="predicted"/>
<protein>
    <submittedName>
        <fullName evidence="8">MFS transporter</fullName>
    </submittedName>
</protein>
<dbReference type="Pfam" id="PF07690">
    <property type="entry name" value="MFS_1"/>
    <property type="match status" value="1"/>
</dbReference>
<dbReference type="SUPFAM" id="SSF51206">
    <property type="entry name" value="cAMP-binding domain-like"/>
    <property type="match status" value="1"/>
</dbReference>
<keyword evidence="4 6" id="KW-1133">Transmembrane helix</keyword>
<dbReference type="SUPFAM" id="SSF103473">
    <property type="entry name" value="MFS general substrate transporter"/>
    <property type="match status" value="1"/>
</dbReference>
<dbReference type="InterPro" id="IPR000595">
    <property type="entry name" value="cNMP-bd_dom"/>
</dbReference>
<dbReference type="PRINTS" id="PR00103">
    <property type="entry name" value="CAMPKINASE"/>
</dbReference>
<evidence type="ECO:0000259" key="7">
    <source>
        <dbReference type="PROSITE" id="PS50042"/>
    </source>
</evidence>
<feature type="transmembrane region" description="Helical" evidence="6">
    <location>
        <begin position="404"/>
        <end position="420"/>
    </location>
</feature>
<dbReference type="InterPro" id="IPR018488">
    <property type="entry name" value="cNMP-bd_CS"/>
</dbReference>
<dbReference type="InterPro" id="IPR011701">
    <property type="entry name" value="MFS"/>
</dbReference>
<dbReference type="InterPro" id="IPR018490">
    <property type="entry name" value="cNMP-bd_dom_sf"/>
</dbReference>
<evidence type="ECO:0000313" key="8">
    <source>
        <dbReference type="EMBL" id="TWP36922.1"/>
    </source>
</evidence>
<keyword evidence="5 6" id="KW-0472">Membrane</keyword>
<evidence type="ECO:0000256" key="5">
    <source>
        <dbReference type="ARBA" id="ARBA00023136"/>
    </source>
</evidence>
<dbReference type="AlphaFoldDB" id="A0A563E3W4"/>
<dbReference type="PANTHER" id="PTHR23513">
    <property type="entry name" value="INTEGRAL MEMBRANE EFFLUX PROTEIN-RELATED"/>
    <property type="match status" value="1"/>
</dbReference>
<reference evidence="8 9" key="2">
    <citation type="submission" date="2019-08" db="EMBL/GenBank/DDBJ databases">
        <title>Jejuicoccus antrihumi gen. nov., sp. nov., a new member of the family Dermacoccaceae isolated from a cave.</title>
        <authorList>
            <person name="Schumann P."/>
            <person name="Kim I.S."/>
        </authorList>
    </citation>
    <scope>NUCLEOTIDE SEQUENCE [LARGE SCALE GENOMIC DNA]</scope>
    <source>
        <strain evidence="8 9">C5-26</strain>
    </source>
</reference>
<feature type="transmembrane region" description="Helical" evidence="6">
    <location>
        <begin position="284"/>
        <end position="303"/>
    </location>
</feature>
<organism evidence="8 9">
    <name type="scientific">Leekyejoonella antrihumi</name>
    <dbReference type="NCBI Taxonomy" id="1660198"/>
    <lineage>
        <taxon>Bacteria</taxon>
        <taxon>Bacillati</taxon>
        <taxon>Actinomycetota</taxon>
        <taxon>Actinomycetes</taxon>
        <taxon>Micrococcales</taxon>
        <taxon>Dermacoccaceae</taxon>
        <taxon>Leekyejoonella</taxon>
    </lineage>
</organism>
<dbReference type="Pfam" id="PF00027">
    <property type="entry name" value="cNMP_binding"/>
    <property type="match status" value="1"/>
</dbReference>
<dbReference type="CDD" id="cd00038">
    <property type="entry name" value="CAP_ED"/>
    <property type="match status" value="1"/>
</dbReference>
<evidence type="ECO:0000256" key="3">
    <source>
        <dbReference type="ARBA" id="ARBA00022692"/>
    </source>
</evidence>
<dbReference type="EMBL" id="VCQV01000008">
    <property type="protein sequence ID" value="TWP36922.1"/>
    <property type="molecule type" value="Genomic_DNA"/>
</dbReference>
<dbReference type="GO" id="GO:0005886">
    <property type="term" value="C:plasma membrane"/>
    <property type="evidence" value="ECO:0007669"/>
    <property type="project" value="UniProtKB-SubCell"/>
</dbReference>
<sequence length="561" mass="59176">MAAGPRVKDSLASVRKVLRNRNLRRVQLAFFGSGIGDWSYATALAVYAYQHGGVTAVGIFQAVRFLVRTMAGPLGAVIADRVPRRAFMMGSDATRAVLVAVAAVGVGLGTPSFVVYALTLLAVVAGSSFRAAQAGLIPQLVDHPEELIATNAVSGILENTYVVTGAALGGVFVGVFGVEATFWLNVATFAWSFLLVLGVRVAKDRRAEPVVSPPEADRPPEQAQLEQKSGFVAEAGAGFRVVAKDGDLRSTALLAASQTFVWGILSVITLLIAIQMLGTGPSGIGYMDTCMGIGSVIGGALVLTRLARGTLGRDMVSGVLGYCLPLLLLAALPGRLTAIMVLMIVGLAEPFVNVGFDTIPQRIVPDEVLSRGYGAMESMSMASMTAGAFMAPVLVHLLGLRATLAVPSIIVIILAFSRFARMRGLDARLREPPELALLRTIPLFEPLDPPMLESLARQVVTVEVPAGNVVISAGEASDRFYLIDSGVVEVTQDDRVLRREGPGEFFGEIGLLRDVPRTATITAVGDTKLLALERADFLGVLAGTAEGRSRAEDVVARRLAV</sequence>
<feature type="domain" description="Cyclic nucleotide-binding" evidence="7">
    <location>
        <begin position="443"/>
        <end position="558"/>
    </location>
</feature>
<comment type="subcellular location">
    <subcellularLocation>
        <location evidence="1">Cell membrane</location>
        <topology evidence="1">Multi-pass membrane protein</topology>
    </subcellularLocation>
</comment>
<dbReference type="CDD" id="cd06173">
    <property type="entry name" value="MFS_MefA_like"/>
    <property type="match status" value="1"/>
</dbReference>
<evidence type="ECO:0000256" key="1">
    <source>
        <dbReference type="ARBA" id="ARBA00004651"/>
    </source>
</evidence>
<dbReference type="PROSITE" id="PS50042">
    <property type="entry name" value="CNMP_BINDING_3"/>
    <property type="match status" value="1"/>
</dbReference>
<dbReference type="Proteomes" id="UP000320244">
    <property type="component" value="Unassembled WGS sequence"/>
</dbReference>
<comment type="caution">
    <text evidence="8">The sequence shown here is derived from an EMBL/GenBank/DDBJ whole genome shotgun (WGS) entry which is preliminary data.</text>
</comment>
<evidence type="ECO:0000256" key="2">
    <source>
        <dbReference type="ARBA" id="ARBA00022475"/>
    </source>
</evidence>
<keyword evidence="9" id="KW-1185">Reference proteome</keyword>
<feature type="transmembrane region" description="Helical" evidence="6">
    <location>
        <begin position="182"/>
        <end position="202"/>
    </location>
</feature>
<evidence type="ECO:0000256" key="6">
    <source>
        <dbReference type="SAM" id="Phobius"/>
    </source>
</evidence>
<reference evidence="8 9" key="1">
    <citation type="submission" date="2019-05" db="EMBL/GenBank/DDBJ databases">
        <authorList>
            <person name="Lee S.D."/>
        </authorList>
    </citation>
    <scope>NUCLEOTIDE SEQUENCE [LARGE SCALE GENOMIC DNA]</scope>
    <source>
        <strain evidence="8 9">C5-26</strain>
    </source>
</reference>